<dbReference type="SUPFAM" id="SSF158745">
    <property type="entry name" value="LanC-like"/>
    <property type="match status" value="1"/>
</dbReference>
<proteinExistence type="predicted"/>
<dbReference type="InterPro" id="IPR011009">
    <property type="entry name" value="Kinase-like_dom_sf"/>
</dbReference>
<dbReference type="Pfam" id="PF00069">
    <property type="entry name" value="Pkinase"/>
    <property type="match status" value="1"/>
</dbReference>
<gene>
    <name evidence="3" type="primary">lanKC</name>
    <name evidence="3" type="ORF">P5G46_10865</name>
</gene>
<evidence type="ECO:0000313" key="3">
    <source>
        <dbReference type="EMBL" id="MFM2721003.1"/>
    </source>
</evidence>
<dbReference type="Pfam" id="PF25816">
    <property type="entry name" value="RamC_N"/>
    <property type="match status" value="1"/>
</dbReference>
<dbReference type="SMART" id="SM00220">
    <property type="entry name" value="S_TKc"/>
    <property type="match status" value="1"/>
</dbReference>
<accession>A0ABW9GGT7</accession>
<organism evidence="3 4">
    <name type="scientific">Microbacterium mcarthurae</name>
    <dbReference type="NCBI Taxonomy" id="3035918"/>
    <lineage>
        <taxon>Bacteria</taxon>
        <taxon>Bacillati</taxon>
        <taxon>Actinomycetota</taxon>
        <taxon>Actinomycetes</taxon>
        <taxon>Micrococcales</taxon>
        <taxon>Microbacteriaceae</taxon>
        <taxon>Microbacterium</taxon>
    </lineage>
</organism>
<dbReference type="InterPro" id="IPR000719">
    <property type="entry name" value="Prot_kinase_dom"/>
</dbReference>
<dbReference type="Proteomes" id="UP001630303">
    <property type="component" value="Unassembled WGS sequence"/>
</dbReference>
<dbReference type="InterPro" id="IPR053524">
    <property type="entry name" value="Aerial_hyphae_peptide-synth"/>
</dbReference>
<dbReference type="PROSITE" id="PS50011">
    <property type="entry name" value="PROTEIN_KINASE_DOM"/>
    <property type="match status" value="1"/>
</dbReference>
<dbReference type="Gene3D" id="1.50.10.10">
    <property type="match status" value="1"/>
</dbReference>
<dbReference type="InterPro" id="IPR012341">
    <property type="entry name" value="6hp_glycosidase-like_sf"/>
</dbReference>
<feature type="region of interest" description="Disordered" evidence="1">
    <location>
        <begin position="464"/>
        <end position="492"/>
    </location>
</feature>
<name>A0ABW9GGT7_9MICO</name>
<protein>
    <submittedName>
        <fullName evidence="3">Class III lanthionine synthetase LanKC</fullName>
    </submittedName>
</protein>
<dbReference type="SUPFAM" id="SSF56112">
    <property type="entry name" value="Protein kinase-like (PK-like)"/>
    <property type="match status" value="1"/>
</dbReference>
<sequence>MGLDYLAYCAPGSPFYDAPSPGDDDLVAHAGTAPEGWRTEMNEQWHSWHPPGVNLPGQGWKIHVSATASNCRSILDRVLGYCRDNAVPVKFLRSTAVLASRNSKYGDRGSSGKFITVYPPEASRLGPILNDLDDLVGGEDGPSILSDLRWRRGPVYVRYGGFTLVYGRDAHGRHVPCITAPDGSLVPDERRPGFHPPAWVELPSVVQEAMRSRESGVLVDFPFTVDSALHFSNGGGVYRATDTRTGDTVLLKEGRPHAGLDETGSDAVARLATERDMLRRLEGAPGVPRVIEDRRGHEHQFLIRDFVEGVPLVQEIHRRNPALPGAESMDPDAYTDWASSVLRQVQAGVDAMHERGVVFGDLHPGNIIVSSDGAVGFIDFESASLADDDRAQSIGAPGFRAPLGWSGRSVDDFALANLRLALFLPLTETLAWAPHLPEALARSIESIFPRAGALIEPAARFLRAPGTTDEGPASPVGNGPRGSALGRGVLSSATPERRDRLYPGDIGQFRSPTAGLEFAFGAAGVQWAAHVTGQPVPRAHVEWLRHAADDNEALGPGLFEGRAGIALALIAAGETDAGARHLDIAKSHPVKLMDGSLWRGIPGLGLCLADAGTDTAHVVALGAALRDRVREESTGAPGLFEGGAGRALFFARLAALTVDDEWIDDAVRQLDRDLGLLGWRPGVEPDARSPWHNPMLSGGAAGCALAAREILAHRQDDRLRALVEAVRDTSGPLCRGMLTHSGVLRGRAGTAMALRTLWRGEEMSDAAAGALRRLDDAMELSVVPLADGGALAFGDMSLRLSADWATGAAGLQHACAVIDGGAPLLPVLSASLLSPTA</sequence>
<keyword evidence="4" id="KW-1185">Reference proteome</keyword>
<dbReference type="RefSeq" id="WP_239275753.1">
    <property type="nucleotide sequence ID" value="NZ_JAROCE010000003.1"/>
</dbReference>
<dbReference type="Gene3D" id="1.10.510.10">
    <property type="entry name" value="Transferase(Phosphotransferase) domain 1"/>
    <property type="match status" value="1"/>
</dbReference>
<evidence type="ECO:0000313" key="4">
    <source>
        <dbReference type="Proteomes" id="UP001630303"/>
    </source>
</evidence>
<comment type="caution">
    <text evidence="3">The sequence shown here is derived from an EMBL/GenBank/DDBJ whole genome shotgun (WGS) entry which is preliminary data.</text>
</comment>
<feature type="domain" description="Protein kinase" evidence="2">
    <location>
        <begin position="223"/>
        <end position="514"/>
    </location>
</feature>
<dbReference type="Gene3D" id="3.30.200.20">
    <property type="entry name" value="Phosphorylase Kinase, domain 1"/>
    <property type="match status" value="1"/>
</dbReference>
<evidence type="ECO:0000259" key="2">
    <source>
        <dbReference type="PROSITE" id="PS50011"/>
    </source>
</evidence>
<dbReference type="EMBL" id="JAROCE010000003">
    <property type="protein sequence ID" value="MFM2721003.1"/>
    <property type="molecule type" value="Genomic_DNA"/>
</dbReference>
<dbReference type="InterPro" id="IPR057929">
    <property type="entry name" value="RamC_N"/>
</dbReference>
<dbReference type="NCBIfam" id="NF038151">
    <property type="entry name" value="lanthi_synth_III"/>
    <property type="match status" value="1"/>
</dbReference>
<reference evidence="3 4" key="1">
    <citation type="submission" date="2023-03" db="EMBL/GenBank/DDBJ databases">
        <title>MT1 and MT2 Draft Genomes of Novel Species.</title>
        <authorList>
            <person name="Venkateswaran K."/>
        </authorList>
    </citation>
    <scope>NUCLEOTIDE SEQUENCE [LARGE SCALE GENOMIC DNA]</scope>
    <source>
        <strain evidence="3 4">IF8SW-P5</strain>
    </source>
</reference>
<evidence type="ECO:0000256" key="1">
    <source>
        <dbReference type="SAM" id="MobiDB-lite"/>
    </source>
</evidence>